<dbReference type="EMBL" id="JACEZS010000005">
    <property type="protein sequence ID" value="MBA5605382.1"/>
    <property type="molecule type" value="Genomic_DNA"/>
</dbReference>
<name>A0A7W2EGJ4_9BURK</name>
<organism evidence="2 3">
    <name type="scientific">Rugamonas fusca</name>
    <dbReference type="NCBI Taxonomy" id="2758568"/>
    <lineage>
        <taxon>Bacteria</taxon>
        <taxon>Pseudomonadati</taxon>
        <taxon>Pseudomonadota</taxon>
        <taxon>Betaproteobacteria</taxon>
        <taxon>Burkholderiales</taxon>
        <taxon>Oxalobacteraceae</taxon>
        <taxon>Telluria group</taxon>
        <taxon>Rugamonas</taxon>
    </lineage>
</organism>
<sequence length="99" mass="10946">MSKDAHLAAGEEEFKDARARVISTYAGRLVVQGDYSRQDAWMKAEAIFEAQREASDDVTGVKATLAEAQSPQVPEGKEAQAEAIGNDIYEKQKKKEEEE</sequence>
<evidence type="ECO:0000313" key="3">
    <source>
        <dbReference type="Proteomes" id="UP000566711"/>
    </source>
</evidence>
<dbReference type="Proteomes" id="UP000566711">
    <property type="component" value="Unassembled WGS sequence"/>
</dbReference>
<accession>A0A7W2EGJ4</accession>
<keyword evidence="3" id="KW-1185">Reference proteome</keyword>
<feature type="region of interest" description="Disordered" evidence="1">
    <location>
        <begin position="66"/>
        <end position="99"/>
    </location>
</feature>
<dbReference type="AlphaFoldDB" id="A0A7W2EGJ4"/>
<evidence type="ECO:0000256" key="1">
    <source>
        <dbReference type="SAM" id="MobiDB-lite"/>
    </source>
</evidence>
<gene>
    <name evidence="2" type="ORF">H3H36_08415</name>
</gene>
<evidence type="ECO:0000313" key="2">
    <source>
        <dbReference type="EMBL" id="MBA5605382.1"/>
    </source>
</evidence>
<dbReference type="RefSeq" id="WP_182216188.1">
    <property type="nucleotide sequence ID" value="NZ_JACEZS010000005.1"/>
</dbReference>
<reference evidence="2 3" key="1">
    <citation type="submission" date="2020-07" db="EMBL/GenBank/DDBJ databases">
        <title>Novel species isolated from subtropical streams in China.</title>
        <authorList>
            <person name="Lu H."/>
        </authorList>
    </citation>
    <scope>NUCLEOTIDE SEQUENCE [LARGE SCALE GENOMIC DNA]</scope>
    <source>
        <strain evidence="2 3">FT3S</strain>
    </source>
</reference>
<protein>
    <submittedName>
        <fullName evidence="2">Uncharacterized protein</fullName>
    </submittedName>
</protein>
<comment type="caution">
    <text evidence="2">The sequence shown here is derived from an EMBL/GenBank/DDBJ whole genome shotgun (WGS) entry which is preliminary data.</text>
</comment>
<proteinExistence type="predicted"/>
<feature type="compositionally biased region" description="Basic and acidic residues" evidence="1">
    <location>
        <begin position="88"/>
        <end position="99"/>
    </location>
</feature>